<feature type="domain" description="Ice-binding protein C-terminal" evidence="1">
    <location>
        <begin position="32"/>
        <end position="52"/>
    </location>
</feature>
<dbReference type="Pfam" id="PF07589">
    <property type="entry name" value="PEP-CTERM"/>
    <property type="match status" value="1"/>
</dbReference>
<evidence type="ECO:0000313" key="2">
    <source>
        <dbReference type="EMBL" id="GAF84432.1"/>
    </source>
</evidence>
<gene>
    <name evidence="2" type="ORF">S01H1_09557</name>
</gene>
<dbReference type="InterPro" id="IPR013424">
    <property type="entry name" value="Ice-binding_C"/>
</dbReference>
<feature type="non-terminal residue" evidence="2">
    <location>
        <position position="1"/>
    </location>
</feature>
<protein>
    <recommendedName>
        <fullName evidence="1">Ice-binding protein C-terminal domain-containing protein</fullName>
    </recommendedName>
</protein>
<comment type="caution">
    <text evidence="2">The sequence shown here is derived from an EMBL/GenBank/DDBJ whole genome shotgun (WGS) entry which is preliminary data.</text>
</comment>
<dbReference type="NCBIfam" id="TIGR02595">
    <property type="entry name" value="PEP_CTERM"/>
    <property type="match status" value="1"/>
</dbReference>
<dbReference type="EMBL" id="BARS01004884">
    <property type="protein sequence ID" value="GAF84432.1"/>
    <property type="molecule type" value="Genomic_DNA"/>
</dbReference>
<proteinExistence type="predicted"/>
<accession>X0T8B6</accession>
<reference evidence="2" key="1">
    <citation type="journal article" date="2014" name="Front. Microbiol.">
        <title>High frequency of phylogenetically diverse reductive dehalogenase-homologous genes in deep subseafloor sedimentary metagenomes.</title>
        <authorList>
            <person name="Kawai M."/>
            <person name="Futagami T."/>
            <person name="Toyoda A."/>
            <person name="Takaki Y."/>
            <person name="Nishi S."/>
            <person name="Hori S."/>
            <person name="Arai W."/>
            <person name="Tsubouchi T."/>
            <person name="Morono Y."/>
            <person name="Uchiyama I."/>
            <person name="Ito T."/>
            <person name="Fujiyama A."/>
            <person name="Inagaki F."/>
            <person name="Takami H."/>
        </authorList>
    </citation>
    <scope>NUCLEOTIDE SEQUENCE</scope>
    <source>
        <strain evidence="2">Expedition CK06-06</strain>
    </source>
</reference>
<name>X0T8B6_9ZZZZ</name>
<dbReference type="AlphaFoldDB" id="X0T8B6"/>
<sequence>YPIGKETAESEDFKTLLVNATNWVLPEGVGMPEPGTLSLLALAGVGVLLRRKR</sequence>
<evidence type="ECO:0000259" key="1">
    <source>
        <dbReference type="Pfam" id="PF07589"/>
    </source>
</evidence>
<organism evidence="2">
    <name type="scientific">marine sediment metagenome</name>
    <dbReference type="NCBI Taxonomy" id="412755"/>
    <lineage>
        <taxon>unclassified sequences</taxon>
        <taxon>metagenomes</taxon>
        <taxon>ecological metagenomes</taxon>
    </lineage>
</organism>